<dbReference type="Gene3D" id="3.30.710.10">
    <property type="entry name" value="Potassium Channel Kv1.1, Chain A"/>
    <property type="match status" value="1"/>
</dbReference>
<dbReference type="Proteomes" id="UP000816034">
    <property type="component" value="Unassembled WGS sequence"/>
</dbReference>
<proteinExistence type="predicted"/>
<dbReference type="RefSeq" id="XP_044551229.1">
    <property type="nucleotide sequence ID" value="XM_044690890.1"/>
</dbReference>
<keyword evidence="4" id="KW-1185">Reference proteome</keyword>
<feature type="region of interest" description="Disordered" evidence="1">
    <location>
        <begin position="1"/>
        <end position="34"/>
    </location>
</feature>
<dbReference type="CDD" id="cd18186">
    <property type="entry name" value="BTB_POZ_ZBTB_KLHL-like"/>
    <property type="match status" value="1"/>
</dbReference>
<reference evidence="3 4" key="1">
    <citation type="journal article" date="2018" name="BMC Genomics">
        <title>The genome of Naegleria lovaniensis, the basis for a comparative approach to unravel pathogenicity factors of the human pathogenic amoeba N. fowleri.</title>
        <authorList>
            <person name="Liechti N."/>
            <person name="Schurch N."/>
            <person name="Bruggmann R."/>
            <person name="Wittwer M."/>
        </authorList>
    </citation>
    <scope>NUCLEOTIDE SEQUENCE [LARGE SCALE GENOMIC DNA]</scope>
    <source>
        <strain evidence="3 4">ATCC 30569</strain>
    </source>
</reference>
<dbReference type="InterPro" id="IPR000210">
    <property type="entry name" value="BTB/POZ_dom"/>
</dbReference>
<gene>
    <name evidence="3" type="ORF">C9374_001569</name>
</gene>
<accession>A0AA88KRD1</accession>
<feature type="domain" description="BTB" evidence="2">
    <location>
        <begin position="77"/>
        <end position="157"/>
    </location>
</feature>
<evidence type="ECO:0000313" key="3">
    <source>
        <dbReference type="EMBL" id="KAG2387237.1"/>
    </source>
</evidence>
<sequence>MPKNPAVKRAREEEGHHDNSSSEEDDSFQDNEASSSCKSALYPSFNQYMQSIFELGCDDMKADNKESMSLFSPVDLSDVIVRTSTKDFHLHRLMLYRSSFFRTLLNSEHWNQHAEMENGKMVADLRQVEKNINTANGETISEEIFCDVFRYLYTDSVYCYIPCRLKESKEDQEKSINSILDQVHLARYFDLKQMEEQILSKLTGTFKLYIPFQLEIPISESAIIDFAFELCKRHNNEDLSAVTMNFVEFIAKQKIIPLQQKLVLVKRHIESIHGRVKTFNAKILQPYANTIEYIKADYNTIMSDVTDESLHPLLVAMGIPNNETKQKFRFCQAIEGSLYASDGEGEEFSLFNEQLSLISECGERSSAYWWTFSLESSLPFQVKGTCYIKYSIGDENNTEQHTIPLNEPFTLHAAQFDSGGCYFTALFDLMKDDDDTTTSRLMKDDDDTKE</sequence>
<feature type="compositionally biased region" description="Basic and acidic residues" evidence="1">
    <location>
        <begin position="9"/>
        <end position="20"/>
    </location>
</feature>
<dbReference type="GeneID" id="68094025"/>
<evidence type="ECO:0000256" key="1">
    <source>
        <dbReference type="SAM" id="MobiDB-lite"/>
    </source>
</evidence>
<dbReference type="InterPro" id="IPR011333">
    <property type="entry name" value="SKP1/BTB/POZ_sf"/>
</dbReference>
<dbReference type="PROSITE" id="PS50097">
    <property type="entry name" value="BTB"/>
    <property type="match status" value="1"/>
</dbReference>
<dbReference type="SUPFAM" id="SSF54695">
    <property type="entry name" value="POZ domain"/>
    <property type="match status" value="1"/>
</dbReference>
<comment type="caution">
    <text evidence="3">The sequence shown here is derived from an EMBL/GenBank/DDBJ whole genome shotgun (WGS) entry which is preliminary data.</text>
</comment>
<dbReference type="AlphaFoldDB" id="A0AA88KRD1"/>
<protein>
    <recommendedName>
        <fullName evidence="2">BTB domain-containing protein</fullName>
    </recommendedName>
</protein>
<dbReference type="Pfam" id="PF00651">
    <property type="entry name" value="BTB"/>
    <property type="match status" value="1"/>
</dbReference>
<evidence type="ECO:0000313" key="4">
    <source>
        <dbReference type="Proteomes" id="UP000816034"/>
    </source>
</evidence>
<organism evidence="3 4">
    <name type="scientific">Naegleria lovaniensis</name>
    <name type="common">Amoeba</name>
    <dbReference type="NCBI Taxonomy" id="51637"/>
    <lineage>
        <taxon>Eukaryota</taxon>
        <taxon>Discoba</taxon>
        <taxon>Heterolobosea</taxon>
        <taxon>Tetramitia</taxon>
        <taxon>Eutetramitia</taxon>
        <taxon>Vahlkampfiidae</taxon>
        <taxon>Naegleria</taxon>
    </lineage>
</organism>
<dbReference type="EMBL" id="PYSW02000013">
    <property type="protein sequence ID" value="KAG2387237.1"/>
    <property type="molecule type" value="Genomic_DNA"/>
</dbReference>
<evidence type="ECO:0000259" key="2">
    <source>
        <dbReference type="PROSITE" id="PS50097"/>
    </source>
</evidence>
<name>A0AA88KRD1_NAELO</name>